<evidence type="ECO:0000313" key="2">
    <source>
        <dbReference type="Proteomes" id="UP000812287"/>
    </source>
</evidence>
<dbReference type="RefSeq" id="XP_043033778.1">
    <property type="nucleotide sequence ID" value="XM_043177995.1"/>
</dbReference>
<gene>
    <name evidence="1" type="ORF">BT62DRAFT_1012934</name>
</gene>
<comment type="caution">
    <text evidence="1">The sequence shown here is derived from an EMBL/GenBank/DDBJ whole genome shotgun (WGS) entry which is preliminary data.</text>
</comment>
<proteinExistence type="predicted"/>
<accession>A0A9P7VG17</accession>
<reference evidence="1" key="1">
    <citation type="submission" date="2020-11" db="EMBL/GenBank/DDBJ databases">
        <title>Adaptations for nitrogen fixation in a non-lichenized fungal sporocarp promotes dispersal by wood-feeding termites.</title>
        <authorList>
            <consortium name="DOE Joint Genome Institute"/>
            <person name="Koch R.A."/>
            <person name="Yoon G."/>
            <person name="Arayal U."/>
            <person name="Lail K."/>
            <person name="Amirebrahimi M."/>
            <person name="Labutti K."/>
            <person name="Lipzen A."/>
            <person name="Riley R."/>
            <person name="Barry K."/>
            <person name="Henrissat B."/>
            <person name="Grigoriev I.V."/>
            <person name="Herr J.R."/>
            <person name="Aime M.C."/>
        </authorList>
    </citation>
    <scope>NUCLEOTIDE SEQUENCE</scope>
    <source>
        <strain evidence="1">MCA 3950</strain>
    </source>
</reference>
<keyword evidence="2" id="KW-1185">Reference proteome</keyword>
<sequence>MLILVLAMRFARKNPDEDIGARRNCMALLPVGPELLDPIKAKPAILSVAPVSARRYWAAEMELIAIYLAVLNYSDEAILNAGEDYVSLLSCSYNNFEQLAAQYVPVARSLISRLMDQLSQKFY</sequence>
<dbReference type="EMBL" id="MU250574">
    <property type="protein sequence ID" value="KAG7440278.1"/>
    <property type="molecule type" value="Genomic_DNA"/>
</dbReference>
<dbReference type="AlphaFoldDB" id="A0A9P7VG17"/>
<protein>
    <submittedName>
        <fullName evidence="1">Uncharacterized protein</fullName>
    </submittedName>
</protein>
<evidence type="ECO:0000313" key="1">
    <source>
        <dbReference type="EMBL" id="KAG7440278.1"/>
    </source>
</evidence>
<dbReference type="GeneID" id="66100282"/>
<dbReference type="Proteomes" id="UP000812287">
    <property type="component" value="Unassembled WGS sequence"/>
</dbReference>
<organism evidence="1 2">
    <name type="scientific">Guyanagaster necrorhizus</name>
    <dbReference type="NCBI Taxonomy" id="856835"/>
    <lineage>
        <taxon>Eukaryota</taxon>
        <taxon>Fungi</taxon>
        <taxon>Dikarya</taxon>
        <taxon>Basidiomycota</taxon>
        <taxon>Agaricomycotina</taxon>
        <taxon>Agaricomycetes</taxon>
        <taxon>Agaricomycetidae</taxon>
        <taxon>Agaricales</taxon>
        <taxon>Marasmiineae</taxon>
        <taxon>Physalacriaceae</taxon>
        <taxon>Guyanagaster</taxon>
    </lineage>
</organism>
<name>A0A9P7VG17_9AGAR</name>